<reference evidence="7" key="1">
    <citation type="submission" date="2016-11" db="EMBL/GenBank/DDBJ databases">
        <authorList>
            <person name="Varghese N."/>
            <person name="Submissions S."/>
        </authorList>
    </citation>
    <scope>NUCLEOTIDE SEQUENCE [LARGE SCALE GENOMIC DNA]</scope>
    <source>
        <strain evidence="7">DSM 16990</strain>
    </source>
</reference>
<dbReference type="InterPro" id="IPR051906">
    <property type="entry name" value="TolC-like"/>
</dbReference>
<dbReference type="OrthoDB" id="916581at2"/>
<dbReference type="SUPFAM" id="SSF56954">
    <property type="entry name" value="Outer membrane efflux proteins (OEP)"/>
    <property type="match status" value="1"/>
</dbReference>
<keyword evidence="4" id="KW-0472">Membrane</keyword>
<dbReference type="PANTHER" id="PTHR30026:SF20">
    <property type="entry name" value="OUTER MEMBRANE PROTEIN TOLC"/>
    <property type="match status" value="1"/>
</dbReference>
<dbReference type="Gene3D" id="1.20.1600.10">
    <property type="entry name" value="Outer membrane efflux proteins (OEP)"/>
    <property type="match status" value="1"/>
</dbReference>
<keyword evidence="7" id="KW-1185">Reference proteome</keyword>
<comment type="subcellular location">
    <subcellularLocation>
        <location evidence="1">Cell outer membrane</location>
    </subcellularLocation>
</comment>
<dbReference type="PANTHER" id="PTHR30026">
    <property type="entry name" value="OUTER MEMBRANE PROTEIN TOLC"/>
    <property type="match status" value="1"/>
</dbReference>
<protein>
    <submittedName>
        <fullName evidence="6">Outer membrane protein TolC</fullName>
    </submittedName>
</protein>
<accession>A0A1M4ZYN6</accession>
<dbReference type="GO" id="GO:1990281">
    <property type="term" value="C:efflux pump complex"/>
    <property type="evidence" value="ECO:0007669"/>
    <property type="project" value="TreeGrafter"/>
</dbReference>
<name>A0A1M4ZYN6_9SPHI</name>
<gene>
    <name evidence="6" type="ORF">SAMN04488522_102516</name>
</gene>
<evidence type="ECO:0000313" key="7">
    <source>
        <dbReference type="Proteomes" id="UP000184287"/>
    </source>
</evidence>
<dbReference type="STRING" id="288992.SAMN04488522_102516"/>
<organism evidence="6 7">
    <name type="scientific">Pedobacter caeni</name>
    <dbReference type="NCBI Taxonomy" id="288992"/>
    <lineage>
        <taxon>Bacteria</taxon>
        <taxon>Pseudomonadati</taxon>
        <taxon>Bacteroidota</taxon>
        <taxon>Sphingobacteriia</taxon>
        <taxon>Sphingobacteriales</taxon>
        <taxon>Sphingobacteriaceae</taxon>
        <taxon>Pedobacter</taxon>
    </lineage>
</organism>
<evidence type="ECO:0000256" key="3">
    <source>
        <dbReference type="ARBA" id="ARBA00022692"/>
    </source>
</evidence>
<sequence>MKQETTKYLLIFTLVNILLLSSIYGQERRLTINEAMELAVANSNRLKIDQSRIELAVNQYNQAKDRSLPTGRLSTGFSHAEIPANHIIMGDLDWTPGKRGEIYTGGISMDKSIFDGNQLKYARKTTQLLTDIVKLDAKKNKDQVLYMAIEMYFDLYKITQRQKVTMQNINALDSIIVQSEQFYRHGIVTKNDVLRFKLQKSEVELTASDLEMNRKIINYNMTVLLGFPEDLFLQPDAIQITDHQLAPLHQYIEEAFVKRPELQQTIHQIEIDKTAFSSVRANLLPKLSASLAIDYFHAGADFIPASGSFLAQFSAGAALSWNFSNLWFNKNKTAEVRIQQHQTFIRQNELADRIRKEVNQSYQNYSQVLNKIRLLQTAMEQSTENNKMQADKYRNNIASVIDRIDADTKLFQTLTKVEIARADAELAWFRLLLDTGNLSKSN</sequence>
<dbReference type="GO" id="GO:0015562">
    <property type="term" value="F:efflux transmembrane transporter activity"/>
    <property type="evidence" value="ECO:0007669"/>
    <property type="project" value="InterPro"/>
</dbReference>
<dbReference type="GO" id="GO:0009279">
    <property type="term" value="C:cell outer membrane"/>
    <property type="evidence" value="ECO:0007669"/>
    <property type="project" value="UniProtKB-SubCell"/>
</dbReference>
<keyword evidence="2" id="KW-1134">Transmembrane beta strand</keyword>
<dbReference type="Proteomes" id="UP000184287">
    <property type="component" value="Unassembled WGS sequence"/>
</dbReference>
<evidence type="ECO:0000256" key="5">
    <source>
        <dbReference type="ARBA" id="ARBA00023237"/>
    </source>
</evidence>
<keyword evidence="5" id="KW-0998">Cell outer membrane</keyword>
<dbReference type="EMBL" id="FQUQ01000002">
    <property type="protein sequence ID" value="SHF23091.1"/>
    <property type="molecule type" value="Genomic_DNA"/>
</dbReference>
<dbReference type="RefSeq" id="WP_073230474.1">
    <property type="nucleotide sequence ID" value="NZ_FQUQ01000002.1"/>
</dbReference>
<keyword evidence="3" id="KW-0812">Transmembrane</keyword>
<evidence type="ECO:0000256" key="2">
    <source>
        <dbReference type="ARBA" id="ARBA00022452"/>
    </source>
</evidence>
<proteinExistence type="predicted"/>
<dbReference type="GO" id="GO:0015288">
    <property type="term" value="F:porin activity"/>
    <property type="evidence" value="ECO:0007669"/>
    <property type="project" value="TreeGrafter"/>
</dbReference>
<evidence type="ECO:0000256" key="1">
    <source>
        <dbReference type="ARBA" id="ARBA00004442"/>
    </source>
</evidence>
<evidence type="ECO:0000313" key="6">
    <source>
        <dbReference type="EMBL" id="SHF23091.1"/>
    </source>
</evidence>
<dbReference type="AlphaFoldDB" id="A0A1M4ZYN6"/>
<evidence type="ECO:0000256" key="4">
    <source>
        <dbReference type="ARBA" id="ARBA00023136"/>
    </source>
</evidence>